<dbReference type="OrthoDB" id="2445982at2759"/>
<keyword evidence="2" id="KW-1185">Reference proteome</keyword>
<feature type="non-terminal residue" evidence="1">
    <location>
        <position position="1"/>
    </location>
</feature>
<organism evidence="1 2">
    <name type="scientific">Cetraspora pellucida</name>
    <dbReference type="NCBI Taxonomy" id="1433469"/>
    <lineage>
        <taxon>Eukaryota</taxon>
        <taxon>Fungi</taxon>
        <taxon>Fungi incertae sedis</taxon>
        <taxon>Mucoromycota</taxon>
        <taxon>Glomeromycotina</taxon>
        <taxon>Glomeromycetes</taxon>
        <taxon>Diversisporales</taxon>
        <taxon>Gigasporaceae</taxon>
        <taxon>Cetraspora</taxon>
    </lineage>
</organism>
<accession>A0A9N9GRJ9</accession>
<dbReference type="EMBL" id="CAJVQA010005627">
    <property type="protein sequence ID" value="CAG8624728.1"/>
    <property type="molecule type" value="Genomic_DNA"/>
</dbReference>
<protein>
    <submittedName>
        <fullName evidence="1">23269_t:CDS:1</fullName>
    </submittedName>
</protein>
<reference evidence="1" key="1">
    <citation type="submission" date="2021-06" db="EMBL/GenBank/DDBJ databases">
        <authorList>
            <person name="Kallberg Y."/>
            <person name="Tangrot J."/>
            <person name="Rosling A."/>
        </authorList>
    </citation>
    <scope>NUCLEOTIDE SEQUENCE</scope>
    <source>
        <strain evidence="1">FL966</strain>
    </source>
</reference>
<gene>
    <name evidence="1" type="ORF">CPELLU_LOCUS8099</name>
</gene>
<dbReference type="AlphaFoldDB" id="A0A9N9GRJ9"/>
<sequence length="188" mass="21090">TSGILANATRGTSKITSFFGSPTLASSMYLASLASSVTPMYSASLSSVTPIYPTVTRFDNNEDISEDSDDGSGGNNSEGASVALGNIIAQLQEDLLNNEKTFTAFEYNEWQVVYEYFVQLYNGYGKIKVSEIATSIVYVSPNPYKYKKIHFFGEFYLHHECFPVFYHGQHQKCKRLIDDEDMTLKYNQ</sequence>
<dbReference type="Proteomes" id="UP000789759">
    <property type="component" value="Unassembled WGS sequence"/>
</dbReference>
<proteinExistence type="predicted"/>
<comment type="caution">
    <text evidence="1">The sequence shown here is derived from an EMBL/GenBank/DDBJ whole genome shotgun (WGS) entry which is preliminary data.</text>
</comment>
<evidence type="ECO:0000313" key="2">
    <source>
        <dbReference type="Proteomes" id="UP000789759"/>
    </source>
</evidence>
<name>A0A9N9GRJ9_9GLOM</name>
<evidence type="ECO:0000313" key="1">
    <source>
        <dbReference type="EMBL" id="CAG8624728.1"/>
    </source>
</evidence>